<name>A0A0G1I082_9BACT</name>
<gene>
    <name evidence="2" type="ORF">UW44_C0003G0061</name>
</gene>
<proteinExistence type="predicted"/>
<protein>
    <submittedName>
        <fullName evidence="2">Uncharacterized protein</fullName>
    </submittedName>
</protein>
<dbReference type="AlphaFoldDB" id="A0A0G1I082"/>
<dbReference type="STRING" id="1618387.UW44_C0003G0061"/>
<feature type="compositionally biased region" description="Low complexity" evidence="1">
    <location>
        <begin position="51"/>
        <end position="67"/>
    </location>
</feature>
<evidence type="ECO:0000313" key="3">
    <source>
        <dbReference type="Proteomes" id="UP000034006"/>
    </source>
</evidence>
<evidence type="ECO:0000256" key="1">
    <source>
        <dbReference type="SAM" id="MobiDB-lite"/>
    </source>
</evidence>
<organism evidence="2 3">
    <name type="scientific">Candidatus Collierbacteria bacterium GW2011_GWB2_44_22</name>
    <dbReference type="NCBI Taxonomy" id="1618387"/>
    <lineage>
        <taxon>Bacteria</taxon>
        <taxon>Candidatus Collieribacteriota</taxon>
    </lineage>
</organism>
<dbReference type="Proteomes" id="UP000034006">
    <property type="component" value="Unassembled WGS sequence"/>
</dbReference>
<sequence length="81" mass="8850">MRKIIWLVLLLIALLWIAIATYWTGPEKAEKVYDFPELLLTPTVSPPDIFSTPPSATSSPEASSTSSIKVVSPTVTSTLNF</sequence>
<comment type="caution">
    <text evidence="2">The sequence shown here is derived from an EMBL/GenBank/DDBJ whole genome shotgun (WGS) entry which is preliminary data.</text>
</comment>
<dbReference type="EMBL" id="LCIH01000003">
    <property type="protein sequence ID" value="KKT52218.1"/>
    <property type="molecule type" value="Genomic_DNA"/>
</dbReference>
<reference evidence="2 3" key="1">
    <citation type="journal article" date="2015" name="Nature">
        <title>rRNA introns, odd ribosomes, and small enigmatic genomes across a large radiation of phyla.</title>
        <authorList>
            <person name="Brown C.T."/>
            <person name="Hug L.A."/>
            <person name="Thomas B.C."/>
            <person name="Sharon I."/>
            <person name="Castelle C.J."/>
            <person name="Singh A."/>
            <person name="Wilkins M.J."/>
            <person name="Williams K.H."/>
            <person name="Banfield J.F."/>
        </authorList>
    </citation>
    <scope>NUCLEOTIDE SEQUENCE [LARGE SCALE GENOMIC DNA]</scope>
</reference>
<accession>A0A0G1I082</accession>
<feature type="region of interest" description="Disordered" evidence="1">
    <location>
        <begin position="50"/>
        <end position="81"/>
    </location>
</feature>
<evidence type="ECO:0000313" key="2">
    <source>
        <dbReference type="EMBL" id="KKT52218.1"/>
    </source>
</evidence>